<dbReference type="HOGENOM" id="CLU_2039734_0_0_1"/>
<dbReference type="InParanoid" id="A0A080WIB7"/>
<dbReference type="Proteomes" id="UP000008864">
    <property type="component" value="Unassembled WGS sequence"/>
</dbReference>
<accession>A0A080WIB7</accession>
<reference evidence="2" key="1">
    <citation type="journal article" date="2012" name="MBio">
        <title>Comparative genome analysis of Trichophyton rubrum and related dermatophytes reveals candidate genes involved in infection.</title>
        <authorList>
            <person name="Martinez D.A."/>
            <person name="Oliver B.G."/>
            <person name="Graeser Y."/>
            <person name="Goldberg J.M."/>
            <person name="Li W."/>
            <person name="Martinez-Rossi N.M."/>
            <person name="Monod M."/>
            <person name="Shelest E."/>
            <person name="Barton R.C."/>
            <person name="Birch E."/>
            <person name="Brakhage A.A."/>
            <person name="Chen Z."/>
            <person name="Gurr S.J."/>
            <person name="Heiman D."/>
            <person name="Heitman J."/>
            <person name="Kosti I."/>
            <person name="Rossi A."/>
            <person name="Saif S."/>
            <person name="Samalova M."/>
            <person name="Saunders C.W."/>
            <person name="Shea T."/>
            <person name="Summerbell R.C."/>
            <person name="Xu J."/>
            <person name="Young S."/>
            <person name="Zeng Q."/>
            <person name="Birren B.W."/>
            <person name="Cuomo C.A."/>
            <person name="White T.C."/>
        </authorList>
    </citation>
    <scope>NUCLEOTIDE SEQUENCE [LARGE SCALE GENOMIC DNA]</scope>
    <source>
        <strain evidence="2">ATCC MYA-4607 / CBS 118892</strain>
    </source>
</reference>
<organism evidence="1 2">
    <name type="scientific">Trichophyton rubrum (strain ATCC MYA-4607 / CBS 118892)</name>
    <name type="common">Athlete's foot fungus</name>
    <dbReference type="NCBI Taxonomy" id="559305"/>
    <lineage>
        <taxon>Eukaryota</taxon>
        <taxon>Fungi</taxon>
        <taxon>Dikarya</taxon>
        <taxon>Ascomycota</taxon>
        <taxon>Pezizomycotina</taxon>
        <taxon>Eurotiomycetes</taxon>
        <taxon>Eurotiomycetidae</taxon>
        <taxon>Onygenales</taxon>
        <taxon>Arthrodermataceae</taxon>
        <taxon>Trichophyton</taxon>
    </lineage>
</organism>
<evidence type="ECO:0000313" key="1">
    <source>
        <dbReference type="EMBL" id="KFL61129.1"/>
    </source>
</evidence>
<dbReference type="GeneID" id="71777297"/>
<dbReference type="OrthoDB" id="10497924at2759"/>
<proteinExistence type="predicted"/>
<dbReference type="AlphaFoldDB" id="A0A080WIB7"/>
<gene>
    <name evidence="1" type="ORF">TERG_11968</name>
</gene>
<protein>
    <submittedName>
        <fullName evidence="1">Uncharacterized protein</fullName>
    </submittedName>
</protein>
<keyword evidence="2" id="KW-1185">Reference proteome</keyword>
<evidence type="ECO:0000313" key="2">
    <source>
        <dbReference type="Proteomes" id="UP000008864"/>
    </source>
</evidence>
<name>A0A080WIB7_TRIRC</name>
<sequence>MQIKIIVAKRKGRKAAEDFGSWLVDRVSGLGHQDRSIVLSGLSGRIDRVYLQLVEPEGKPTGDGGGGGGCSKSLLPEEMYFGWLEDDCMARWMSRLSVETESCFVDGLVESAPVLGKGCMV</sequence>
<dbReference type="VEuPathDB" id="FungiDB:TERG_11968"/>
<dbReference type="EMBL" id="GG700650">
    <property type="protein sequence ID" value="KFL61129.1"/>
    <property type="molecule type" value="Genomic_DNA"/>
</dbReference>
<dbReference type="RefSeq" id="XP_047605882.1">
    <property type="nucleotide sequence ID" value="XM_047751000.1"/>
</dbReference>